<organism evidence="6 7">
    <name type="scientific">Mycetohabitans endofungorum</name>
    <dbReference type="NCBI Taxonomy" id="417203"/>
    <lineage>
        <taxon>Bacteria</taxon>
        <taxon>Pseudomonadati</taxon>
        <taxon>Pseudomonadota</taxon>
        <taxon>Betaproteobacteria</taxon>
        <taxon>Burkholderiales</taxon>
        <taxon>Burkholderiaceae</taxon>
        <taxon>Mycetohabitans</taxon>
    </lineage>
</organism>
<name>A0A2P5K7Q3_9BURK</name>
<dbReference type="EMBL" id="PRDW01000013">
    <property type="protein sequence ID" value="PPB82743.1"/>
    <property type="molecule type" value="Genomic_DNA"/>
</dbReference>
<gene>
    <name evidence="6" type="ORF">B0O95_11313</name>
</gene>
<evidence type="ECO:0000256" key="2">
    <source>
        <dbReference type="PIRSR" id="PIRSR006232-1"/>
    </source>
</evidence>
<keyword evidence="2" id="KW-0479">Metal-binding</keyword>
<dbReference type="InterPro" id="IPR008778">
    <property type="entry name" value="Pirin_C_dom"/>
</dbReference>
<evidence type="ECO:0000256" key="3">
    <source>
        <dbReference type="RuleBase" id="RU003457"/>
    </source>
</evidence>
<dbReference type="Pfam" id="PF02678">
    <property type="entry name" value="Pirin"/>
    <property type="match status" value="1"/>
</dbReference>
<evidence type="ECO:0000313" key="6">
    <source>
        <dbReference type="EMBL" id="PPB82743.1"/>
    </source>
</evidence>
<dbReference type="AlphaFoldDB" id="A0A2P5K7Q3"/>
<dbReference type="SUPFAM" id="SSF51182">
    <property type="entry name" value="RmlC-like cupins"/>
    <property type="match status" value="1"/>
</dbReference>
<protein>
    <recommendedName>
        <fullName evidence="8">Pirin</fullName>
    </recommendedName>
</protein>
<proteinExistence type="inferred from homology"/>
<comment type="similarity">
    <text evidence="1 3">Belongs to the pirin family.</text>
</comment>
<accession>A0A2P5K7Q3</accession>
<evidence type="ECO:0000259" key="5">
    <source>
        <dbReference type="Pfam" id="PF05726"/>
    </source>
</evidence>
<dbReference type="CDD" id="cd02247">
    <property type="entry name" value="cupin_pirin_C"/>
    <property type="match status" value="1"/>
</dbReference>
<dbReference type="InterPro" id="IPR012093">
    <property type="entry name" value="Pirin"/>
</dbReference>
<dbReference type="InterPro" id="IPR003829">
    <property type="entry name" value="Pirin_N_dom"/>
</dbReference>
<feature type="domain" description="Pirin N-terminal" evidence="4">
    <location>
        <begin position="39"/>
        <end position="142"/>
    </location>
</feature>
<comment type="caution">
    <text evidence="6">The sequence shown here is derived from an EMBL/GenBank/DDBJ whole genome shotgun (WGS) entry which is preliminary data.</text>
</comment>
<keyword evidence="2" id="KW-0408">Iron</keyword>
<dbReference type="Proteomes" id="UP000243096">
    <property type="component" value="Unassembled WGS sequence"/>
</dbReference>
<keyword evidence="7" id="KW-1185">Reference proteome</keyword>
<dbReference type="PANTHER" id="PTHR13903">
    <property type="entry name" value="PIRIN-RELATED"/>
    <property type="match status" value="1"/>
</dbReference>
<feature type="domain" description="Pirin C-terminal" evidence="5">
    <location>
        <begin position="199"/>
        <end position="301"/>
    </location>
</feature>
<dbReference type="InterPro" id="IPR011051">
    <property type="entry name" value="RmlC_Cupin_sf"/>
</dbReference>
<dbReference type="PIRSF" id="PIRSF006232">
    <property type="entry name" value="Pirin"/>
    <property type="match status" value="1"/>
</dbReference>
<feature type="binding site" evidence="2">
    <location>
        <position position="122"/>
    </location>
    <ligand>
        <name>Fe cation</name>
        <dbReference type="ChEBI" id="CHEBI:24875"/>
    </ligand>
</feature>
<dbReference type="Gene3D" id="2.60.120.10">
    <property type="entry name" value="Jelly Rolls"/>
    <property type="match status" value="2"/>
</dbReference>
<evidence type="ECO:0000256" key="1">
    <source>
        <dbReference type="ARBA" id="ARBA00008416"/>
    </source>
</evidence>
<feature type="binding site" evidence="2">
    <location>
        <position position="76"/>
    </location>
    <ligand>
        <name>Fe cation</name>
        <dbReference type="ChEBI" id="CHEBI:24875"/>
    </ligand>
</feature>
<dbReference type="RefSeq" id="WP_104078224.1">
    <property type="nucleotide sequence ID" value="NZ_CP062178.1"/>
</dbReference>
<feature type="binding site" evidence="2">
    <location>
        <position position="78"/>
    </location>
    <ligand>
        <name>Fe cation</name>
        <dbReference type="ChEBI" id="CHEBI:24875"/>
    </ligand>
</feature>
<dbReference type="InterPro" id="IPR014710">
    <property type="entry name" value="RmlC-like_jellyroll"/>
</dbReference>
<comment type="cofactor">
    <cofactor evidence="2">
        <name>Fe cation</name>
        <dbReference type="ChEBI" id="CHEBI:24875"/>
    </cofactor>
    <text evidence="2">Binds 1 Fe cation per subunit.</text>
</comment>
<evidence type="ECO:0000259" key="4">
    <source>
        <dbReference type="Pfam" id="PF02678"/>
    </source>
</evidence>
<dbReference type="Pfam" id="PF05726">
    <property type="entry name" value="Pirin_C"/>
    <property type="match status" value="1"/>
</dbReference>
<sequence length="305" mass="33121">MIDHISHTVAAARSRDVVARAVRQVVPAQRTVEGAGFVVHRPFPTRTLTDFDPFLLLDEMGPVDYAPGQAVGAPAHPHRGFETVTYMLEGEFAHRDSAGHAGTLGPGDVQWMTAGVGVVHSEMPAASLFEHGGRSHGFQLWVNLPRRDKMMAPRYQELPGAHIPVARTPDGRIDVKIIAGEALGVSAAIQTRTPILFQHFRMQPGATLVHSVPDGFRVFAYTLDNGGRYGVQQTAAGARQMVMFDNVGDTITISATDRPLQFLLIGGVPLNEPVVRYGPFVMNTEDEIRQAVADYRSGKFGHIAA</sequence>
<evidence type="ECO:0000313" key="7">
    <source>
        <dbReference type="Proteomes" id="UP000243096"/>
    </source>
</evidence>
<feature type="binding site" evidence="2">
    <location>
        <position position="120"/>
    </location>
    <ligand>
        <name>Fe cation</name>
        <dbReference type="ChEBI" id="CHEBI:24875"/>
    </ligand>
</feature>
<dbReference type="GO" id="GO:0046872">
    <property type="term" value="F:metal ion binding"/>
    <property type="evidence" value="ECO:0007669"/>
    <property type="project" value="UniProtKB-KW"/>
</dbReference>
<dbReference type="PANTHER" id="PTHR13903:SF31">
    <property type="entry name" value="CUPIN-DOMAIN CONTAINING PROTEIN"/>
    <property type="match status" value="1"/>
</dbReference>
<evidence type="ECO:0008006" key="8">
    <source>
        <dbReference type="Google" id="ProtNLM"/>
    </source>
</evidence>
<reference evidence="6 7" key="1">
    <citation type="submission" date="2018-01" db="EMBL/GenBank/DDBJ databases">
        <title>Genomic Encyclopedia of Type Strains, Phase III (KMG-III): the genomes of soil and plant-associated and newly described type strains.</title>
        <authorList>
            <person name="Whitman W."/>
        </authorList>
    </citation>
    <scope>NUCLEOTIDE SEQUENCE [LARGE SCALE GENOMIC DNA]</scope>
    <source>
        <strain evidence="6 7">HKI456</strain>
    </source>
</reference>
<dbReference type="CDD" id="cd02909">
    <property type="entry name" value="cupin_pirin_N"/>
    <property type="match status" value="1"/>
</dbReference>
<dbReference type="OrthoDB" id="321327at2"/>